<organism evidence="2 3">
    <name type="scientific">Tursiops truncatus</name>
    <name type="common">Atlantic bottle-nosed dolphin</name>
    <name type="synonym">Delphinus truncatus</name>
    <dbReference type="NCBI Taxonomy" id="9739"/>
    <lineage>
        <taxon>Eukaryota</taxon>
        <taxon>Metazoa</taxon>
        <taxon>Chordata</taxon>
        <taxon>Craniata</taxon>
        <taxon>Vertebrata</taxon>
        <taxon>Euteleostomi</taxon>
        <taxon>Mammalia</taxon>
        <taxon>Eutheria</taxon>
        <taxon>Laurasiatheria</taxon>
        <taxon>Artiodactyla</taxon>
        <taxon>Whippomorpha</taxon>
        <taxon>Cetacea</taxon>
        <taxon>Odontoceti</taxon>
        <taxon>Delphinidae</taxon>
        <taxon>Tursiops</taxon>
    </lineage>
</organism>
<dbReference type="InParanoid" id="A0A6J3QQ67"/>
<name>A0A6J3QQ67_TURTR</name>
<feature type="compositionally biased region" description="Low complexity" evidence="1">
    <location>
        <begin position="186"/>
        <end position="202"/>
    </location>
</feature>
<proteinExistence type="predicted"/>
<feature type="compositionally biased region" description="Low complexity" evidence="1">
    <location>
        <begin position="212"/>
        <end position="221"/>
    </location>
</feature>
<evidence type="ECO:0000256" key="1">
    <source>
        <dbReference type="SAM" id="MobiDB-lite"/>
    </source>
</evidence>
<protein>
    <submittedName>
        <fullName evidence="3">Uncharacterized protein DKFZp434B061-like isoform X1</fullName>
    </submittedName>
</protein>
<keyword evidence="2" id="KW-1185">Reference proteome</keyword>
<gene>
    <name evidence="3" type="primary">LOC117309733</name>
</gene>
<dbReference type="RefSeq" id="XP_033704299.1">
    <property type="nucleotide sequence ID" value="XM_033848408.1"/>
</dbReference>
<dbReference type="Proteomes" id="UP000245320">
    <property type="component" value="Chromosome 20"/>
</dbReference>
<evidence type="ECO:0000313" key="3">
    <source>
        <dbReference type="RefSeq" id="XP_033704299.1"/>
    </source>
</evidence>
<accession>A0A6J3QQ67</accession>
<reference evidence="3" key="1">
    <citation type="submission" date="2025-08" db="UniProtKB">
        <authorList>
            <consortium name="RefSeq"/>
        </authorList>
    </citation>
    <scope>IDENTIFICATION</scope>
    <source>
        <tissue evidence="3">Spleen</tissue>
    </source>
</reference>
<feature type="compositionally biased region" description="Polar residues" evidence="1">
    <location>
        <begin position="97"/>
        <end position="106"/>
    </location>
</feature>
<feature type="region of interest" description="Disordered" evidence="1">
    <location>
        <begin position="1"/>
        <end position="126"/>
    </location>
</feature>
<evidence type="ECO:0000313" key="2">
    <source>
        <dbReference type="Proteomes" id="UP000245320"/>
    </source>
</evidence>
<dbReference type="AlphaFoldDB" id="A0A6J3QQ67"/>
<feature type="compositionally biased region" description="Low complexity" evidence="1">
    <location>
        <begin position="42"/>
        <end position="51"/>
    </location>
</feature>
<sequence>MQRTLSPDSDAGVSPGPQPPLGLHTTPHPSAGETSSSQDLPRASARGGTSSPSPPRFPRPQPYLLAAEAMANQPHPPASPLRRWAGAGRSEKPSRSWHLSSRTSRTCGVRQQVHSPPGGRGTRAPRAVNVRLASWTATPRRNLIQRASLWFPASYREVQSPRAASLTGFTGLRPGGDQRPPPPSPASSAPAAAPASANRSSPASPPRRAGRHAAAANQWRG</sequence>
<feature type="compositionally biased region" description="Pro residues" evidence="1">
    <location>
        <begin position="52"/>
        <end position="61"/>
    </location>
</feature>
<feature type="region of interest" description="Disordered" evidence="1">
    <location>
        <begin position="166"/>
        <end position="221"/>
    </location>
</feature>